<reference evidence="1" key="1">
    <citation type="submission" date="2020-05" db="EMBL/GenBank/DDBJ databases">
        <authorList>
            <person name="Chiriac C."/>
            <person name="Salcher M."/>
            <person name="Ghai R."/>
            <person name="Kavagutti S V."/>
        </authorList>
    </citation>
    <scope>NUCLEOTIDE SEQUENCE</scope>
</reference>
<name>A0A6J7WI08_9CAUD</name>
<gene>
    <name evidence="1" type="ORF">UFOVP180_44</name>
</gene>
<evidence type="ECO:0000313" key="1">
    <source>
        <dbReference type="EMBL" id="CAB5207208.1"/>
    </source>
</evidence>
<sequence length="82" mass="9410">MADLTTNAEIKKQTAIDMDDLSFHLQVLGEGFIGLTKQMNKHRGEQDIIALAQQAYYILDKDFIDQMNLLRNTLIELLKVED</sequence>
<proteinExistence type="predicted"/>
<dbReference type="EMBL" id="LR798227">
    <property type="protein sequence ID" value="CAB5207208.1"/>
    <property type="molecule type" value="Genomic_DNA"/>
</dbReference>
<accession>A0A6J7WI08</accession>
<protein>
    <submittedName>
        <fullName evidence="1">Uncharacterized protein</fullName>
    </submittedName>
</protein>
<organism evidence="1">
    <name type="scientific">uncultured Caudovirales phage</name>
    <dbReference type="NCBI Taxonomy" id="2100421"/>
    <lineage>
        <taxon>Viruses</taxon>
        <taxon>Duplodnaviria</taxon>
        <taxon>Heunggongvirae</taxon>
        <taxon>Uroviricota</taxon>
        <taxon>Caudoviricetes</taxon>
        <taxon>Peduoviridae</taxon>
        <taxon>Maltschvirus</taxon>
        <taxon>Maltschvirus maltsch</taxon>
    </lineage>
</organism>